<dbReference type="Proteomes" id="UP001046870">
    <property type="component" value="Chromosome 12"/>
</dbReference>
<feature type="region of interest" description="Disordered" evidence="4">
    <location>
        <begin position="270"/>
        <end position="304"/>
    </location>
</feature>
<feature type="domain" description="BEN" evidence="5">
    <location>
        <begin position="320"/>
        <end position="421"/>
    </location>
</feature>
<name>A0A9D3PUE9_MEGAT</name>
<dbReference type="PROSITE" id="PS51457">
    <property type="entry name" value="BEN"/>
    <property type="match status" value="2"/>
</dbReference>
<feature type="compositionally biased region" description="Basic and acidic residues" evidence="4">
    <location>
        <begin position="71"/>
        <end position="84"/>
    </location>
</feature>
<sequence length="616" mass="68203">MSTNEPVPVRIKVEEDYDQILVEDQQSRIVTEEPCDSARGRDPFCHMDFPKPLNMQMTYEDGLCDSVEPVSKPDGRHSMPEMEGRGYSPRRWRGSGSLSGSVVSEMEEEPQMEDVSGAEMEYDCQPQYEQAGAVSEDLYSIDHQRTLGEILTYCQVMYEAIQKLDQKFDQLQAKVTNVQAVHLSPALFPQKAQLLNSGGMQHGSSVSDSGLPMPQLVRVCSPPPPLQGEGKKPPPLSPAPGVPSPPQLPPQGQPSQLAQSIVRAHLTVQPLPPGKATTETLKRSAPPAGGTATKTARKSLLTTSPSSHKTVALEWLGDPKRKVKIPSSALQKAAALTSPRSTVRSLLRSVFPLETLTSSNIMGDTARGLKKLDPNKIAAMREWLAKTFPTFDLRENGKDWKACVSIINSTARYLRFEAKKHKKGQSENGKEPAPDEDSDPEPTASNATAEIDVELSDSEGDVPSTSRKTKTTAISVSQQEAPESSAGPIQESEEANKDDVYEYLGPPSRQVKVPRYAMFTARLRARPELVARFLIKYLFPEHVLVKSNVYGNREHGIQALDQNKISALREHLKERFPWLLLEESGQDWKACVGAINSTIRKFRHELKKGKSRKKRR</sequence>
<dbReference type="EMBL" id="JAFDVH010000012">
    <property type="protein sequence ID" value="KAG7467217.1"/>
    <property type="molecule type" value="Genomic_DNA"/>
</dbReference>
<dbReference type="GO" id="GO:0005634">
    <property type="term" value="C:nucleus"/>
    <property type="evidence" value="ECO:0007669"/>
    <property type="project" value="UniProtKB-SubCell"/>
</dbReference>
<dbReference type="PANTHER" id="PTHR47305">
    <property type="entry name" value="BEN DOMAIN-CONTAINING PROTEIN 2"/>
    <property type="match status" value="1"/>
</dbReference>
<organism evidence="6 7">
    <name type="scientific">Megalops atlanticus</name>
    <name type="common">Tarpon</name>
    <name type="synonym">Clupea gigantea</name>
    <dbReference type="NCBI Taxonomy" id="7932"/>
    <lineage>
        <taxon>Eukaryota</taxon>
        <taxon>Metazoa</taxon>
        <taxon>Chordata</taxon>
        <taxon>Craniata</taxon>
        <taxon>Vertebrata</taxon>
        <taxon>Euteleostomi</taxon>
        <taxon>Actinopterygii</taxon>
        <taxon>Neopterygii</taxon>
        <taxon>Teleostei</taxon>
        <taxon>Elopiformes</taxon>
        <taxon>Megalopidae</taxon>
        <taxon>Megalops</taxon>
    </lineage>
</organism>
<feature type="compositionally biased region" description="Low complexity" evidence="4">
    <location>
        <begin position="94"/>
        <end position="104"/>
    </location>
</feature>
<evidence type="ECO:0000256" key="3">
    <source>
        <dbReference type="SAM" id="Coils"/>
    </source>
</evidence>
<feature type="region of interest" description="Disordered" evidence="4">
    <location>
        <begin position="70"/>
        <end position="108"/>
    </location>
</feature>
<proteinExistence type="predicted"/>
<evidence type="ECO:0000256" key="4">
    <source>
        <dbReference type="SAM" id="MobiDB-lite"/>
    </source>
</evidence>
<feature type="compositionally biased region" description="Polar residues" evidence="4">
    <location>
        <begin position="463"/>
        <end position="482"/>
    </location>
</feature>
<feature type="coiled-coil region" evidence="3">
    <location>
        <begin position="154"/>
        <end position="181"/>
    </location>
</feature>
<protein>
    <recommendedName>
        <fullName evidence="5">BEN domain-containing protein</fullName>
    </recommendedName>
</protein>
<dbReference type="GO" id="GO:0003677">
    <property type="term" value="F:DNA binding"/>
    <property type="evidence" value="ECO:0007669"/>
    <property type="project" value="InterPro"/>
</dbReference>
<dbReference type="PANTHER" id="PTHR47305:SF1">
    <property type="entry name" value="BEN DOMAIN-CONTAINING PROTEIN"/>
    <property type="match status" value="1"/>
</dbReference>
<dbReference type="InterPro" id="IPR018379">
    <property type="entry name" value="BEN_domain"/>
</dbReference>
<keyword evidence="3" id="KW-0175">Coiled coil</keyword>
<keyword evidence="2" id="KW-0539">Nucleus</keyword>
<dbReference type="AlphaFoldDB" id="A0A9D3PUE9"/>
<dbReference type="OrthoDB" id="8958408at2759"/>
<evidence type="ECO:0000259" key="5">
    <source>
        <dbReference type="PROSITE" id="PS51457"/>
    </source>
</evidence>
<feature type="domain" description="BEN" evidence="5">
    <location>
        <begin position="508"/>
        <end position="606"/>
    </location>
</feature>
<comment type="subcellular location">
    <subcellularLocation>
        <location evidence="1">Nucleus</location>
    </subcellularLocation>
</comment>
<feature type="region of interest" description="Disordered" evidence="4">
    <location>
        <begin position="419"/>
        <end position="501"/>
    </location>
</feature>
<dbReference type="Pfam" id="PF10523">
    <property type="entry name" value="BEN"/>
    <property type="match status" value="2"/>
</dbReference>
<dbReference type="SMART" id="SM01025">
    <property type="entry name" value="BEN"/>
    <property type="match status" value="2"/>
</dbReference>
<reference evidence="6" key="1">
    <citation type="submission" date="2021-01" db="EMBL/GenBank/DDBJ databases">
        <authorList>
            <person name="Zahm M."/>
            <person name="Roques C."/>
            <person name="Cabau C."/>
            <person name="Klopp C."/>
            <person name="Donnadieu C."/>
            <person name="Jouanno E."/>
            <person name="Lampietro C."/>
            <person name="Louis A."/>
            <person name="Herpin A."/>
            <person name="Echchiki A."/>
            <person name="Berthelot C."/>
            <person name="Parey E."/>
            <person name="Roest-Crollius H."/>
            <person name="Braasch I."/>
            <person name="Postlethwait J."/>
            <person name="Bobe J."/>
            <person name="Montfort J."/>
            <person name="Bouchez O."/>
            <person name="Begum T."/>
            <person name="Mejri S."/>
            <person name="Adams A."/>
            <person name="Chen W.-J."/>
            <person name="Guiguen Y."/>
        </authorList>
    </citation>
    <scope>NUCLEOTIDE SEQUENCE</scope>
    <source>
        <strain evidence="6">YG-15Mar2019-1</strain>
        <tissue evidence="6">Brain</tissue>
    </source>
</reference>
<feature type="region of interest" description="Disordered" evidence="4">
    <location>
        <begin position="198"/>
        <end position="258"/>
    </location>
</feature>
<evidence type="ECO:0000313" key="6">
    <source>
        <dbReference type="EMBL" id="KAG7467217.1"/>
    </source>
</evidence>
<accession>A0A9D3PUE9</accession>
<dbReference type="Gene3D" id="1.10.10.2590">
    <property type="entry name" value="BEN domain"/>
    <property type="match status" value="1"/>
</dbReference>
<evidence type="ECO:0000256" key="2">
    <source>
        <dbReference type="ARBA" id="ARBA00023242"/>
    </source>
</evidence>
<feature type="compositionally biased region" description="Acidic residues" evidence="4">
    <location>
        <begin position="451"/>
        <end position="460"/>
    </location>
</feature>
<comment type="caution">
    <text evidence="6">The sequence shown here is derived from an EMBL/GenBank/DDBJ whole genome shotgun (WGS) entry which is preliminary data.</text>
</comment>
<feature type="compositionally biased region" description="Polar residues" evidence="4">
    <location>
        <begin position="198"/>
        <end position="208"/>
    </location>
</feature>
<evidence type="ECO:0000256" key="1">
    <source>
        <dbReference type="ARBA" id="ARBA00004123"/>
    </source>
</evidence>
<keyword evidence="7" id="KW-1185">Reference proteome</keyword>
<feature type="compositionally biased region" description="Pro residues" evidence="4">
    <location>
        <begin position="233"/>
        <end position="252"/>
    </location>
</feature>
<gene>
    <name evidence="6" type="ORF">MATL_G00150920</name>
</gene>
<feature type="compositionally biased region" description="Basic and acidic residues" evidence="4">
    <location>
        <begin position="424"/>
        <end position="433"/>
    </location>
</feature>
<evidence type="ECO:0000313" key="7">
    <source>
        <dbReference type="Proteomes" id="UP001046870"/>
    </source>
</evidence>
<feature type="compositionally biased region" description="Low complexity" evidence="4">
    <location>
        <begin position="285"/>
        <end position="294"/>
    </location>
</feature>